<dbReference type="GO" id="GO:0005789">
    <property type="term" value="C:endoplasmic reticulum membrane"/>
    <property type="evidence" value="ECO:0007669"/>
    <property type="project" value="UniProtKB-SubCell"/>
</dbReference>
<keyword evidence="6 13" id="KW-0479">Metal-binding</keyword>
<keyword evidence="7" id="KW-0256">Endoplasmic reticulum</keyword>
<keyword evidence="9 14" id="KW-0560">Oxidoreductase</keyword>
<organism evidence="15 16">
    <name type="scientific">Fopius arisanus</name>
    <dbReference type="NCBI Taxonomy" id="64838"/>
    <lineage>
        <taxon>Eukaryota</taxon>
        <taxon>Metazoa</taxon>
        <taxon>Ecdysozoa</taxon>
        <taxon>Arthropoda</taxon>
        <taxon>Hexapoda</taxon>
        <taxon>Insecta</taxon>
        <taxon>Pterygota</taxon>
        <taxon>Neoptera</taxon>
        <taxon>Endopterygota</taxon>
        <taxon>Hymenoptera</taxon>
        <taxon>Apocrita</taxon>
        <taxon>Ichneumonoidea</taxon>
        <taxon>Braconidae</taxon>
        <taxon>Opiinae</taxon>
        <taxon>Fopius</taxon>
    </lineage>
</organism>
<dbReference type="PANTHER" id="PTHR24292:SF100">
    <property type="entry name" value="CYTOCHROME P450 6A16, ISOFORM B-RELATED"/>
    <property type="match status" value="1"/>
</dbReference>
<dbReference type="GO" id="GO:0005506">
    <property type="term" value="F:iron ion binding"/>
    <property type="evidence" value="ECO:0007669"/>
    <property type="project" value="InterPro"/>
</dbReference>
<keyword evidence="15" id="KW-1185">Reference proteome</keyword>
<evidence type="ECO:0000256" key="13">
    <source>
        <dbReference type="PIRSR" id="PIRSR602401-1"/>
    </source>
</evidence>
<dbReference type="GO" id="GO:0004497">
    <property type="term" value="F:monooxygenase activity"/>
    <property type="evidence" value="ECO:0007669"/>
    <property type="project" value="UniProtKB-KW"/>
</dbReference>
<dbReference type="PRINTS" id="PR00385">
    <property type="entry name" value="P450"/>
</dbReference>
<dbReference type="KEGG" id="fas:105265863"/>
<keyword evidence="8" id="KW-0492">Microsome</keyword>
<evidence type="ECO:0000256" key="4">
    <source>
        <dbReference type="ARBA" id="ARBA00010617"/>
    </source>
</evidence>
<feature type="non-terminal residue" evidence="16">
    <location>
        <position position="1"/>
    </location>
</feature>
<dbReference type="GeneID" id="105265863"/>
<dbReference type="Pfam" id="PF00067">
    <property type="entry name" value="p450"/>
    <property type="match status" value="1"/>
</dbReference>
<sequence>FQGDNLMHQSGMFLSGLETSSTTASFALMELAKHEQCQKQARSDILRAISEHGWSYEAMDDMKYLDQCIAETLRLHPSVSTLDRISKDEYRVPGSDIILESGTPIYISLYGLQKDPRFFEDPEMYNPERFRKGEQISDAYLPFGLGPRMCIGLKLGMLHAKMVLSLFLKDYEIYQSPKNKCYLDPRSTFTTAANGIILHLKKIQT</sequence>
<proteinExistence type="inferred from homology"/>
<keyword evidence="10 13" id="KW-0408">Iron</keyword>
<reference evidence="16" key="1">
    <citation type="submission" date="2025-08" db="UniProtKB">
        <authorList>
            <consortium name="RefSeq"/>
        </authorList>
    </citation>
    <scope>IDENTIFICATION</scope>
    <source>
        <strain evidence="16">USDA-PBARC FA_bdor</strain>
        <tissue evidence="16">Whole organism</tissue>
    </source>
</reference>
<protein>
    <submittedName>
        <fullName evidence="16">Probable cytochrome P450 6d5</fullName>
    </submittedName>
</protein>
<feature type="binding site" description="axial binding residue" evidence="13">
    <location>
        <position position="150"/>
    </location>
    <ligand>
        <name>heme</name>
        <dbReference type="ChEBI" id="CHEBI:30413"/>
    </ligand>
    <ligandPart>
        <name>Fe</name>
        <dbReference type="ChEBI" id="CHEBI:18248"/>
    </ligandPart>
</feature>
<keyword evidence="5 13" id="KW-0349">Heme</keyword>
<evidence type="ECO:0000256" key="14">
    <source>
        <dbReference type="RuleBase" id="RU000461"/>
    </source>
</evidence>
<dbReference type="Gene3D" id="1.10.630.10">
    <property type="entry name" value="Cytochrome P450"/>
    <property type="match status" value="1"/>
</dbReference>
<dbReference type="InterPro" id="IPR036396">
    <property type="entry name" value="Cyt_P450_sf"/>
</dbReference>
<dbReference type="OrthoDB" id="2789670at2759"/>
<evidence type="ECO:0000256" key="1">
    <source>
        <dbReference type="ARBA" id="ARBA00001971"/>
    </source>
</evidence>
<evidence type="ECO:0000256" key="6">
    <source>
        <dbReference type="ARBA" id="ARBA00022723"/>
    </source>
</evidence>
<comment type="similarity">
    <text evidence="4 14">Belongs to the cytochrome P450 family.</text>
</comment>
<evidence type="ECO:0000256" key="3">
    <source>
        <dbReference type="ARBA" id="ARBA00004406"/>
    </source>
</evidence>
<evidence type="ECO:0000256" key="2">
    <source>
        <dbReference type="ARBA" id="ARBA00004174"/>
    </source>
</evidence>
<name>A0A9R1TZP3_9HYME</name>
<evidence type="ECO:0000256" key="11">
    <source>
        <dbReference type="ARBA" id="ARBA00023033"/>
    </source>
</evidence>
<evidence type="ECO:0000256" key="8">
    <source>
        <dbReference type="ARBA" id="ARBA00022848"/>
    </source>
</evidence>
<dbReference type="RefSeq" id="XP_011301936.1">
    <property type="nucleotide sequence ID" value="XM_011303634.1"/>
</dbReference>
<dbReference type="Proteomes" id="UP000694866">
    <property type="component" value="Unplaced"/>
</dbReference>
<evidence type="ECO:0000313" key="16">
    <source>
        <dbReference type="RefSeq" id="XP_011301936.1"/>
    </source>
</evidence>
<evidence type="ECO:0000313" key="15">
    <source>
        <dbReference type="Proteomes" id="UP000694866"/>
    </source>
</evidence>
<dbReference type="InterPro" id="IPR001128">
    <property type="entry name" value="Cyt_P450"/>
</dbReference>
<dbReference type="SUPFAM" id="SSF48264">
    <property type="entry name" value="Cytochrome P450"/>
    <property type="match status" value="1"/>
</dbReference>
<accession>A0A9R1TZP3</accession>
<dbReference type="GO" id="GO:0016705">
    <property type="term" value="F:oxidoreductase activity, acting on paired donors, with incorporation or reduction of molecular oxygen"/>
    <property type="evidence" value="ECO:0007669"/>
    <property type="project" value="InterPro"/>
</dbReference>
<dbReference type="InterPro" id="IPR002401">
    <property type="entry name" value="Cyt_P450_E_grp-I"/>
</dbReference>
<dbReference type="InterPro" id="IPR017972">
    <property type="entry name" value="Cyt_P450_CS"/>
</dbReference>
<dbReference type="PANTHER" id="PTHR24292">
    <property type="entry name" value="CYTOCHROME P450"/>
    <property type="match status" value="1"/>
</dbReference>
<evidence type="ECO:0000256" key="5">
    <source>
        <dbReference type="ARBA" id="ARBA00022617"/>
    </source>
</evidence>
<gene>
    <name evidence="16" type="primary">LOC105265863</name>
</gene>
<evidence type="ECO:0000256" key="7">
    <source>
        <dbReference type="ARBA" id="ARBA00022824"/>
    </source>
</evidence>
<dbReference type="AlphaFoldDB" id="A0A9R1TZP3"/>
<evidence type="ECO:0000256" key="10">
    <source>
        <dbReference type="ARBA" id="ARBA00023004"/>
    </source>
</evidence>
<keyword evidence="12" id="KW-0472">Membrane</keyword>
<dbReference type="PRINTS" id="PR00463">
    <property type="entry name" value="EP450I"/>
</dbReference>
<dbReference type="InterPro" id="IPR050476">
    <property type="entry name" value="Insect_CytP450_Detox"/>
</dbReference>
<evidence type="ECO:0000256" key="12">
    <source>
        <dbReference type="ARBA" id="ARBA00023136"/>
    </source>
</evidence>
<comment type="subcellular location">
    <subcellularLocation>
        <location evidence="3">Endoplasmic reticulum membrane</location>
        <topology evidence="3">Peripheral membrane protein</topology>
    </subcellularLocation>
    <subcellularLocation>
        <location evidence="2">Microsome membrane</location>
        <topology evidence="2">Peripheral membrane protein</topology>
    </subcellularLocation>
</comment>
<comment type="cofactor">
    <cofactor evidence="1 13">
        <name>heme</name>
        <dbReference type="ChEBI" id="CHEBI:30413"/>
    </cofactor>
</comment>
<evidence type="ECO:0000256" key="9">
    <source>
        <dbReference type="ARBA" id="ARBA00023002"/>
    </source>
</evidence>
<dbReference type="GO" id="GO:0020037">
    <property type="term" value="F:heme binding"/>
    <property type="evidence" value="ECO:0007669"/>
    <property type="project" value="InterPro"/>
</dbReference>
<keyword evidence="11 14" id="KW-0503">Monooxygenase</keyword>
<dbReference type="PROSITE" id="PS00086">
    <property type="entry name" value="CYTOCHROME_P450"/>
    <property type="match status" value="1"/>
</dbReference>